<dbReference type="AlphaFoldDB" id="A0A0P1F4Q3"/>
<proteinExistence type="predicted"/>
<sequence length="199" mass="22836">MSWYQTLNEVLDLRSFSNLWFWIALAVMWSSASHWVLGVPFDMVIRAARNGEQAQIDLEDMARININRQLYIADVSGLWILGFACFLLTSMMILGFSYDLQIAQALFCLAFPMAIVRILALRTARCIHAEEATGALLRKRLSRQRLWTQVIGMISIFITSMWGIYSSLSDRFNEDHFKPLGYNIFHDAEQPDHHGGGRT</sequence>
<feature type="transmembrane region" description="Helical" evidence="1">
    <location>
        <begin position="20"/>
        <end position="41"/>
    </location>
</feature>
<evidence type="ECO:0008006" key="4">
    <source>
        <dbReference type="Google" id="ProtNLM"/>
    </source>
</evidence>
<accession>A0A0P1F4Q3</accession>
<organism evidence="2 3">
    <name type="scientific">Thalassovita gelatinovora</name>
    <name type="common">Thalassobius gelatinovorus</name>
    <dbReference type="NCBI Taxonomy" id="53501"/>
    <lineage>
        <taxon>Bacteria</taxon>
        <taxon>Pseudomonadati</taxon>
        <taxon>Pseudomonadota</taxon>
        <taxon>Alphaproteobacteria</taxon>
        <taxon>Rhodobacterales</taxon>
        <taxon>Roseobacteraceae</taxon>
        <taxon>Thalassovita</taxon>
    </lineage>
</organism>
<feature type="transmembrane region" description="Helical" evidence="1">
    <location>
        <begin position="102"/>
        <end position="120"/>
    </location>
</feature>
<dbReference type="Proteomes" id="UP000051587">
    <property type="component" value="Unassembled WGS sequence"/>
</dbReference>
<feature type="transmembrane region" description="Helical" evidence="1">
    <location>
        <begin position="71"/>
        <end position="96"/>
    </location>
</feature>
<keyword evidence="1" id="KW-0812">Transmembrane</keyword>
<keyword evidence="1" id="KW-1133">Transmembrane helix</keyword>
<protein>
    <recommendedName>
        <fullName evidence="4">Component of SufBCD complex</fullName>
    </recommendedName>
</protein>
<dbReference type="STRING" id="53501.SAMN04488043_103196"/>
<gene>
    <name evidence="2" type="ORF">TG4357_00296</name>
</gene>
<evidence type="ECO:0000256" key="1">
    <source>
        <dbReference type="SAM" id="Phobius"/>
    </source>
</evidence>
<reference evidence="2 3" key="1">
    <citation type="submission" date="2015-09" db="EMBL/GenBank/DDBJ databases">
        <authorList>
            <consortium name="Swine Surveillance"/>
        </authorList>
    </citation>
    <scope>NUCLEOTIDE SEQUENCE [LARGE SCALE GENOMIC DNA]</scope>
    <source>
        <strain evidence="2 3">CECT 4357</strain>
    </source>
</reference>
<dbReference type="EMBL" id="CYSA01000003">
    <property type="protein sequence ID" value="CUH62779.1"/>
    <property type="molecule type" value="Genomic_DNA"/>
</dbReference>
<name>A0A0P1F4Q3_THAGE</name>
<keyword evidence="3" id="KW-1185">Reference proteome</keyword>
<keyword evidence="1" id="KW-0472">Membrane</keyword>
<feature type="transmembrane region" description="Helical" evidence="1">
    <location>
        <begin position="146"/>
        <end position="165"/>
    </location>
</feature>
<evidence type="ECO:0000313" key="2">
    <source>
        <dbReference type="EMBL" id="CUH62779.1"/>
    </source>
</evidence>
<evidence type="ECO:0000313" key="3">
    <source>
        <dbReference type="Proteomes" id="UP000051587"/>
    </source>
</evidence>
<dbReference type="RefSeq" id="WP_074646791.1">
    <property type="nucleotide sequence ID" value="NZ_CP051181.1"/>
</dbReference>